<feature type="compositionally biased region" description="Basic and acidic residues" evidence="3">
    <location>
        <begin position="1"/>
        <end position="16"/>
    </location>
</feature>
<protein>
    <submittedName>
        <fullName evidence="5">Electron transfer flavoprotein subunit alpha/FixB family protein</fullName>
    </submittedName>
</protein>
<dbReference type="Pfam" id="PF00766">
    <property type="entry name" value="ETF_alpha"/>
    <property type="match status" value="1"/>
</dbReference>
<dbReference type="SUPFAM" id="SSF52402">
    <property type="entry name" value="Adenine nucleotide alpha hydrolases-like"/>
    <property type="match status" value="1"/>
</dbReference>
<proteinExistence type="inferred from homology"/>
<sequence>MTDTPRRRDPRAERARRAQGGRQPATEEPGAPEGRQRRNPRSDRNRRGRRSGAPDPVRRAEEGPLAVEAPAGWVLAVPDLAEGRLNAHDRDVIGGARTLADAHGGGVAAVAFGAPGAGLGAAGADRILHIPGPEDAYDPEARAAALLTAMEELTPWHVVLADTIPGAGDLGRRVAAERGEGLAADVRRLEADRLICRGDGDRREYHLRPPRFVLLAPEGAEPYSGPPREGRVLPRPAAAPGTALVDEGPIPVDARSLPLEEADFILSAGNGVSDWDTFHRLSAALGAAEGGTRVVCDAGLLPRERQVGISGALVGAHCYLALGISGAPQHLQGIEDCARVVAVNTDPYAPIMKRADLAVAGDVQAVMEALLHLMEEEGHAP</sequence>
<dbReference type="RefSeq" id="WP_373656111.1">
    <property type="nucleotide sequence ID" value="NZ_JBGUAW010000007.1"/>
</dbReference>
<evidence type="ECO:0000313" key="6">
    <source>
        <dbReference type="Proteomes" id="UP001575181"/>
    </source>
</evidence>
<dbReference type="EMBL" id="JBGUAW010000007">
    <property type="protein sequence ID" value="MFA9461322.1"/>
    <property type="molecule type" value="Genomic_DNA"/>
</dbReference>
<gene>
    <name evidence="5" type="ORF">ACERLL_10840</name>
</gene>
<accession>A0ABV4TVK1</accession>
<dbReference type="Pfam" id="PF01012">
    <property type="entry name" value="ETF"/>
    <property type="match status" value="1"/>
</dbReference>
<dbReference type="Gene3D" id="3.40.50.620">
    <property type="entry name" value="HUPs"/>
    <property type="match status" value="1"/>
</dbReference>
<evidence type="ECO:0000259" key="4">
    <source>
        <dbReference type="SMART" id="SM00893"/>
    </source>
</evidence>
<dbReference type="InterPro" id="IPR014730">
    <property type="entry name" value="ETF_a/b_N"/>
</dbReference>
<dbReference type="InterPro" id="IPR014731">
    <property type="entry name" value="ETF_asu_C"/>
</dbReference>
<dbReference type="SMART" id="SM00893">
    <property type="entry name" value="ETF"/>
    <property type="match status" value="1"/>
</dbReference>
<comment type="caution">
    <text evidence="5">The sequence shown here is derived from an EMBL/GenBank/DDBJ whole genome shotgun (WGS) entry which is preliminary data.</text>
</comment>
<reference evidence="5 6" key="1">
    <citation type="submission" date="2024-08" db="EMBL/GenBank/DDBJ databases">
        <title>Whole-genome sequencing of halo(alkali)philic microorganisms from hypersaline lakes.</title>
        <authorList>
            <person name="Sorokin D.Y."/>
            <person name="Merkel A.Y."/>
            <person name="Messina E."/>
            <person name="Yakimov M."/>
        </authorList>
    </citation>
    <scope>NUCLEOTIDE SEQUENCE [LARGE SCALE GENOMIC DNA]</scope>
    <source>
        <strain evidence="5 6">Cl-TMA</strain>
    </source>
</reference>
<dbReference type="PANTHER" id="PTHR43153">
    <property type="entry name" value="ELECTRON TRANSFER FLAVOPROTEIN ALPHA"/>
    <property type="match status" value="1"/>
</dbReference>
<feature type="domain" description="Electron transfer flavoprotein alpha/beta-subunit N-terminal" evidence="4">
    <location>
        <begin position="74"/>
        <end position="248"/>
    </location>
</feature>
<dbReference type="Gene3D" id="3.40.50.1220">
    <property type="entry name" value="TPP-binding domain"/>
    <property type="match status" value="1"/>
</dbReference>
<keyword evidence="6" id="KW-1185">Reference proteome</keyword>
<dbReference type="Proteomes" id="UP001575181">
    <property type="component" value="Unassembled WGS sequence"/>
</dbReference>
<organism evidence="5 6">
    <name type="scientific">Thiohalorhabdus methylotrophus</name>
    <dbReference type="NCBI Taxonomy" id="3242694"/>
    <lineage>
        <taxon>Bacteria</taxon>
        <taxon>Pseudomonadati</taxon>
        <taxon>Pseudomonadota</taxon>
        <taxon>Gammaproteobacteria</taxon>
        <taxon>Thiohalorhabdales</taxon>
        <taxon>Thiohalorhabdaceae</taxon>
        <taxon>Thiohalorhabdus</taxon>
    </lineage>
</organism>
<evidence type="ECO:0000313" key="5">
    <source>
        <dbReference type="EMBL" id="MFA9461322.1"/>
    </source>
</evidence>
<feature type="region of interest" description="Disordered" evidence="3">
    <location>
        <begin position="1"/>
        <end position="64"/>
    </location>
</feature>
<dbReference type="SUPFAM" id="SSF52467">
    <property type="entry name" value="DHS-like NAD/FAD-binding domain"/>
    <property type="match status" value="1"/>
</dbReference>
<evidence type="ECO:0000256" key="1">
    <source>
        <dbReference type="ARBA" id="ARBA00005817"/>
    </source>
</evidence>
<dbReference type="PANTHER" id="PTHR43153:SF1">
    <property type="entry name" value="ELECTRON TRANSFER FLAVOPROTEIN SUBUNIT ALPHA, MITOCHONDRIAL"/>
    <property type="match status" value="1"/>
</dbReference>
<keyword evidence="2" id="KW-0813">Transport</keyword>
<dbReference type="InterPro" id="IPR001308">
    <property type="entry name" value="ETF_a/FixB"/>
</dbReference>
<dbReference type="InterPro" id="IPR029035">
    <property type="entry name" value="DHS-like_NAD/FAD-binding_dom"/>
</dbReference>
<name>A0ABV4TVK1_9GAMM</name>
<comment type="similarity">
    <text evidence="1">Belongs to the ETF alpha-subunit/FixB family.</text>
</comment>
<evidence type="ECO:0000256" key="3">
    <source>
        <dbReference type="SAM" id="MobiDB-lite"/>
    </source>
</evidence>
<feature type="compositionally biased region" description="Basic and acidic residues" evidence="3">
    <location>
        <begin position="34"/>
        <end position="45"/>
    </location>
</feature>
<dbReference type="InterPro" id="IPR014729">
    <property type="entry name" value="Rossmann-like_a/b/a_fold"/>
</dbReference>
<evidence type="ECO:0000256" key="2">
    <source>
        <dbReference type="ARBA" id="ARBA00022982"/>
    </source>
</evidence>
<keyword evidence="2" id="KW-0249">Electron transport</keyword>